<evidence type="ECO:0000256" key="1">
    <source>
        <dbReference type="ARBA" id="ARBA00004123"/>
    </source>
</evidence>
<feature type="region of interest" description="Disordered" evidence="6">
    <location>
        <begin position="53"/>
        <end position="130"/>
    </location>
</feature>
<dbReference type="AlphaFoldDB" id="A0AAV0ERN6"/>
<dbReference type="CDD" id="cd10017">
    <property type="entry name" value="B3_DNA"/>
    <property type="match status" value="1"/>
</dbReference>
<comment type="subcellular location">
    <subcellularLocation>
        <location evidence="1">Nucleus</location>
    </subcellularLocation>
</comment>
<feature type="non-terminal residue" evidence="8">
    <location>
        <position position="296"/>
    </location>
</feature>
<keyword evidence="2" id="KW-0805">Transcription regulation</keyword>
<keyword evidence="5" id="KW-0539">Nucleus</keyword>
<organism evidence="8 9">
    <name type="scientific">Cuscuta epithymum</name>
    <dbReference type="NCBI Taxonomy" id="186058"/>
    <lineage>
        <taxon>Eukaryota</taxon>
        <taxon>Viridiplantae</taxon>
        <taxon>Streptophyta</taxon>
        <taxon>Embryophyta</taxon>
        <taxon>Tracheophyta</taxon>
        <taxon>Spermatophyta</taxon>
        <taxon>Magnoliopsida</taxon>
        <taxon>eudicotyledons</taxon>
        <taxon>Gunneridae</taxon>
        <taxon>Pentapetalae</taxon>
        <taxon>asterids</taxon>
        <taxon>lamiids</taxon>
        <taxon>Solanales</taxon>
        <taxon>Convolvulaceae</taxon>
        <taxon>Cuscuteae</taxon>
        <taxon>Cuscuta</taxon>
        <taxon>Cuscuta subgen. Cuscuta</taxon>
    </lineage>
</organism>
<keyword evidence="4" id="KW-0804">Transcription</keyword>
<evidence type="ECO:0000256" key="6">
    <source>
        <dbReference type="SAM" id="MobiDB-lite"/>
    </source>
</evidence>
<keyword evidence="3" id="KW-0238">DNA-binding</keyword>
<evidence type="ECO:0000256" key="2">
    <source>
        <dbReference type="ARBA" id="ARBA00023015"/>
    </source>
</evidence>
<dbReference type="PANTHER" id="PTHR31391:SF67">
    <property type="entry name" value="TF-B3 DOMAIN-CONTAINING PROTEIN"/>
    <property type="match status" value="1"/>
</dbReference>
<dbReference type="PROSITE" id="PS50863">
    <property type="entry name" value="B3"/>
    <property type="match status" value="1"/>
</dbReference>
<name>A0AAV0ERN6_9ASTE</name>
<dbReference type="GO" id="GO:0003677">
    <property type="term" value="F:DNA binding"/>
    <property type="evidence" value="ECO:0007669"/>
    <property type="project" value="UniProtKB-KW"/>
</dbReference>
<sequence>MATLVHRLTAVLRRTRQIRFVTSSCPAFACLSPLAWRVLCPYRIRTGSERKLRRLTMETQRSNFKELSVPSPTTSKSPSSSSSKTKRKMPLQSKRKLVSKKPEKFKSEAKQVKSNNPRKPKSVKRKRATTGDVYDDDVEAKFSVLERAERVMSRLSDEFPIFLKCMLPSNVAHGFWLHLPKAFTDIYLPSHDANITLVDEWGNEYKTSYLMERHGLSAGWRAFSISHRLLKGDLLIFCLIEPCKLKVDIVRVNGPDVVDAALCLLNLDGCEKIADQDHSRKDKRKKTMKFIEPYIH</sequence>
<feature type="compositionally biased region" description="Basic residues" evidence="6">
    <location>
        <begin position="84"/>
        <end position="99"/>
    </location>
</feature>
<comment type="caution">
    <text evidence="8">The sequence shown here is derived from an EMBL/GenBank/DDBJ whole genome shotgun (WGS) entry which is preliminary data.</text>
</comment>
<dbReference type="InterPro" id="IPR044837">
    <property type="entry name" value="REM16-like"/>
</dbReference>
<dbReference type="GO" id="GO:0005634">
    <property type="term" value="C:nucleus"/>
    <property type="evidence" value="ECO:0007669"/>
    <property type="project" value="UniProtKB-SubCell"/>
</dbReference>
<evidence type="ECO:0000256" key="4">
    <source>
        <dbReference type="ARBA" id="ARBA00023163"/>
    </source>
</evidence>
<dbReference type="EMBL" id="CAMAPF010000938">
    <property type="protein sequence ID" value="CAH9125803.1"/>
    <property type="molecule type" value="Genomic_DNA"/>
</dbReference>
<feature type="domain" description="TF-B3" evidence="7">
    <location>
        <begin position="162"/>
        <end position="253"/>
    </location>
</feature>
<gene>
    <name evidence="8" type="ORF">CEPIT_LOCUS27040</name>
</gene>
<evidence type="ECO:0000256" key="5">
    <source>
        <dbReference type="ARBA" id="ARBA00023242"/>
    </source>
</evidence>
<dbReference type="PANTHER" id="PTHR31391">
    <property type="entry name" value="B3 DOMAIN-CONTAINING PROTEIN OS11G0197600-RELATED"/>
    <property type="match status" value="1"/>
</dbReference>
<reference evidence="8" key="1">
    <citation type="submission" date="2022-07" db="EMBL/GenBank/DDBJ databases">
        <authorList>
            <person name="Macas J."/>
            <person name="Novak P."/>
            <person name="Neumann P."/>
        </authorList>
    </citation>
    <scope>NUCLEOTIDE SEQUENCE</scope>
</reference>
<feature type="compositionally biased region" description="Basic and acidic residues" evidence="6">
    <location>
        <begin position="100"/>
        <end position="111"/>
    </location>
</feature>
<dbReference type="Gene3D" id="2.40.330.10">
    <property type="entry name" value="DNA-binding pseudobarrel domain"/>
    <property type="match status" value="1"/>
</dbReference>
<accession>A0AAV0ERN6</accession>
<feature type="compositionally biased region" description="Basic residues" evidence="6">
    <location>
        <begin position="116"/>
        <end position="128"/>
    </location>
</feature>
<dbReference type="Proteomes" id="UP001152523">
    <property type="component" value="Unassembled WGS sequence"/>
</dbReference>
<dbReference type="SMART" id="SM01019">
    <property type="entry name" value="B3"/>
    <property type="match status" value="1"/>
</dbReference>
<protein>
    <recommendedName>
        <fullName evidence="7">TF-B3 domain-containing protein</fullName>
    </recommendedName>
</protein>
<dbReference type="Pfam" id="PF02362">
    <property type="entry name" value="B3"/>
    <property type="match status" value="1"/>
</dbReference>
<evidence type="ECO:0000259" key="7">
    <source>
        <dbReference type="PROSITE" id="PS50863"/>
    </source>
</evidence>
<dbReference type="SUPFAM" id="SSF101936">
    <property type="entry name" value="DNA-binding pseudobarrel domain"/>
    <property type="match status" value="1"/>
</dbReference>
<dbReference type="InterPro" id="IPR003340">
    <property type="entry name" value="B3_DNA-bd"/>
</dbReference>
<feature type="compositionally biased region" description="Low complexity" evidence="6">
    <location>
        <begin position="70"/>
        <end position="83"/>
    </location>
</feature>
<evidence type="ECO:0000313" key="8">
    <source>
        <dbReference type="EMBL" id="CAH9125803.1"/>
    </source>
</evidence>
<proteinExistence type="predicted"/>
<evidence type="ECO:0000313" key="9">
    <source>
        <dbReference type="Proteomes" id="UP001152523"/>
    </source>
</evidence>
<dbReference type="InterPro" id="IPR015300">
    <property type="entry name" value="DNA-bd_pseudobarrel_sf"/>
</dbReference>
<evidence type="ECO:0000256" key="3">
    <source>
        <dbReference type="ARBA" id="ARBA00023125"/>
    </source>
</evidence>
<keyword evidence="9" id="KW-1185">Reference proteome</keyword>